<sequence>MKLVRSIAGFWARFILASVLVYVNVELLTARWPAEFPEYAEFVEQYWRTFWGTATALLPDSTVGFFPEPLAGWAYWADWGLAIFKYLFAKIRLGIHGDFLIGVGATIVMFTALWVVGWLIMWPFRHRKSRAA</sequence>
<organism evidence="2 3">
    <name type="scientific">Candidatus Kaiserbacteria bacterium RIFCSPHIGHO2_01_FULL_54_36b</name>
    <dbReference type="NCBI Taxonomy" id="1798483"/>
    <lineage>
        <taxon>Bacteria</taxon>
        <taxon>Candidatus Kaiseribacteriota</taxon>
    </lineage>
</organism>
<comment type="caution">
    <text evidence="2">The sequence shown here is derived from an EMBL/GenBank/DDBJ whole genome shotgun (WGS) entry which is preliminary data.</text>
</comment>
<evidence type="ECO:0000313" key="2">
    <source>
        <dbReference type="EMBL" id="OGG48571.1"/>
    </source>
</evidence>
<keyword evidence="1" id="KW-1133">Transmembrane helix</keyword>
<feature type="transmembrane region" description="Helical" evidence="1">
    <location>
        <begin position="100"/>
        <end position="121"/>
    </location>
</feature>
<reference evidence="2 3" key="1">
    <citation type="journal article" date="2016" name="Nat. Commun.">
        <title>Thousands of microbial genomes shed light on interconnected biogeochemical processes in an aquifer system.</title>
        <authorList>
            <person name="Anantharaman K."/>
            <person name="Brown C.T."/>
            <person name="Hug L.A."/>
            <person name="Sharon I."/>
            <person name="Castelle C.J."/>
            <person name="Probst A.J."/>
            <person name="Thomas B.C."/>
            <person name="Singh A."/>
            <person name="Wilkins M.J."/>
            <person name="Karaoz U."/>
            <person name="Brodie E.L."/>
            <person name="Williams K.H."/>
            <person name="Hubbard S.S."/>
            <person name="Banfield J.F."/>
        </authorList>
    </citation>
    <scope>NUCLEOTIDE SEQUENCE [LARGE SCALE GENOMIC DNA]</scope>
</reference>
<name>A0A1F6CHX9_9BACT</name>
<keyword evidence="1" id="KW-0812">Transmembrane</keyword>
<proteinExistence type="predicted"/>
<accession>A0A1F6CHX9</accession>
<evidence type="ECO:0000256" key="1">
    <source>
        <dbReference type="SAM" id="Phobius"/>
    </source>
</evidence>
<dbReference type="EMBL" id="MFKW01000087">
    <property type="protein sequence ID" value="OGG48571.1"/>
    <property type="molecule type" value="Genomic_DNA"/>
</dbReference>
<keyword evidence="1" id="KW-0472">Membrane</keyword>
<feature type="transmembrane region" description="Helical" evidence="1">
    <location>
        <begin position="7"/>
        <end position="25"/>
    </location>
</feature>
<protein>
    <submittedName>
        <fullName evidence="2">Uncharacterized protein</fullName>
    </submittedName>
</protein>
<dbReference type="Proteomes" id="UP000176445">
    <property type="component" value="Unassembled WGS sequence"/>
</dbReference>
<dbReference type="AlphaFoldDB" id="A0A1F6CHX9"/>
<evidence type="ECO:0000313" key="3">
    <source>
        <dbReference type="Proteomes" id="UP000176445"/>
    </source>
</evidence>
<gene>
    <name evidence="2" type="ORF">A2704_00515</name>
</gene>